<feature type="region of interest" description="Disordered" evidence="1">
    <location>
        <begin position="96"/>
        <end position="123"/>
    </location>
</feature>
<dbReference type="Pfam" id="PF10691">
    <property type="entry name" value="DUF2497"/>
    <property type="match status" value="1"/>
</dbReference>
<dbReference type="EMBL" id="JSWE01000058">
    <property type="protein sequence ID" value="KIE05957.1"/>
    <property type="molecule type" value="Genomic_DNA"/>
</dbReference>
<gene>
    <name evidence="2" type="ORF">NF27_CG01370</name>
</gene>
<comment type="caution">
    <text evidence="2">The sequence shown here is derived from an EMBL/GenBank/DDBJ whole genome shotgun (WGS) entry which is preliminary data.</text>
</comment>
<dbReference type="AlphaFoldDB" id="A0A0C1MV13"/>
<reference evidence="2 3" key="1">
    <citation type="submission" date="2014-11" db="EMBL/GenBank/DDBJ databases">
        <title>A Rickettsiales Symbiont of Amoebae With Ancient Features.</title>
        <authorList>
            <person name="Schulz F."/>
            <person name="Martijn J."/>
            <person name="Wascher F."/>
            <person name="Kostanjsek R."/>
            <person name="Ettema T.J."/>
            <person name="Horn M."/>
        </authorList>
    </citation>
    <scope>NUCLEOTIDE SEQUENCE [LARGE SCALE GENOMIC DNA]</scope>
    <source>
        <strain evidence="2 3">UWC36</strain>
    </source>
</reference>
<evidence type="ECO:0000313" key="2">
    <source>
        <dbReference type="EMBL" id="KIE05957.1"/>
    </source>
</evidence>
<name>A0A0C1MV13_9RICK</name>
<dbReference type="RefSeq" id="WP_053332491.1">
    <property type="nucleotide sequence ID" value="NZ_JSWE01000058.1"/>
</dbReference>
<dbReference type="OrthoDB" id="7189469at2"/>
<accession>A0A0C1MV13</accession>
<evidence type="ECO:0008006" key="4">
    <source>
        <dbReference type="Google" id="ProtNLM"/>
    </source>
</evidence>
<dbReference type="STRING" id="86105.NF27_CG01370"/>
<sequence length="215" mass="24176">MDTSDNRTQSGANEAASKIDEALQDIRKAMISETNVSSDILELTEVVEDGNSGKVTEKAPPSIKKNIAQLNEAVTNNLNESSEDILKKIDNSVAAKKLRTSPPKFNREDNMQTNQTQPKDVEEQNFNEEQNISPSNKLFIAEEVAKESQDLIRSFIKATTKNHEENINFRSGTTLEDLVIELLKPELSEWLNRNLPNIVKSIVEKEVKKLIPQDE</sequence>
<dbReference type="Proteomes" id="UP000031258">
    <property type="component" value="Unassembled WGS sequence"/>
</dbReference>
<keyword evidence="3" id="KW-1185">Reference proteome</keyword>
<evidence type="ECO:0000313" key="3">
    <source>
        <dbReference type="Proteomes" id="UP000031258"/>
    </source>
</evidence>
<dbReference type="InterPro" id="IPR019632">
    <property type="entry name" value="DUF2497"/>
</dbReference>
<proteinExistence type="predicted"/>
<organism evidence="2 3">
    <name type="scientific">Candidatus Jidaibacter acanthamoebae</name>
    <dbReference type="NCBI Taxonomy" id="86105"/>
    <lineage>
        <taxon>Bacteria</taxon>
        <taxon>Pseudomonadati</taxon>
        <taxon>Pseudomonadota</taxon>
        <taxon>Alphaproteobacteria</taxon>
        <taxon>Rickettsiales</taxon>
        <taxon>Candidatus Midichloriaceae</taxon>
        <taxon>Candidatus Jidaibacter</taxon>
    </lineage>
</organism>
<evidence type="ECO:0000256" key="1">
    <source>
        <dbReference type="SAM" id="MobiDB-lite"/>
    </source>
</evidence>
<protein>
    <recommendedName>
        <fullName evidence="4">DUF2497 domain-containing protein</fullName>
    </recommendedName>
</protein>